<evidence type="ECO:0000313" key="2">
    <source>
        <dbReference type="EMBL" id="MCY1078709.1"/>
    </source>
</evidence>
<dbReference type="RefSeq" id="WP_267537474.1">
    <property type="nucleotide sequence ID" value="NZ_JAPNKA010000001.1"/>
</dbReference>
<gene>
    <name evidence="2" type="ORF">OV287_30005</name>
</gene>
<keyword evidence="1" id="KW-0472">Membrane</keyword>
<proteinExistence type="predicted"/>
<keyword evidence="1" id="KW-1133">Transmembrane helix</keyword>
<dbReference type="InterPro" id="IPR011050">
    <property type="entry name" value="Pectin_lyase_fold/virulence"/>
</dbReference>
<sequence>MGSDRARNTYDAQQRYRSVVAQQGRVVIEADLNEAQELAAEEQRAEALDFVGPQGTPDDGYAVRFDDVPVSKLPLNFRVSPGTMYVGGLRVTRPDTLPPFDTTFWGQQHTEWVDGPVFEPPGDSVSRELIYLHLSEREVSAVEDEALREVALGGPDTSQRTRLTQHIVRLAVSENTTTCQEALNQARQQWENQGLGFDPDTMRLMPTAQLEVGLVPPEPGGDSACEPAAQAGYLGAENQLIRVQVSTAGKLLWGYDNGSQLYRVDLFDKGRKVKLRTPPVDDFHFPREGQIVEVLRAAVRLDNGQHTAAPTGLTFKLGAEPYEPNERLLTLSTDALPDVYQDADSTPALFVRIWEDELDPGFEAPVLLGQTGLRVRTVEGLLVAGDYWMFAVRPSTPQQLYPARYLEGPQFPDGPRQWACPLALVEWDDGEGKLLADCRPPFDNLVELTARVKALEERPAGGGCCKVTVTPEVLAQTRLQEIIDKIAEENGEAPFTVCFQPGLYPLQEPLRIDSRHNGLTLEGCKGAVLTLEESRRNRFLDGLIVLEQASRITLRGLGFRLVPVPFTDAEGATLASLSFAELQSRADDKLILFLKGLAVGIGLRLVRVSQVTVEGCRFDASAFVQGPSFSAGIFANDTCIGLEVRDNQFLATETPAPQGQEWQRMSFGFLHTPSTVFQPATPPQTPLTRETKIRGALAPPRLDEALFRDNQFSNLSAAIFIQADPGSVRLESNEVRNGYAGFWLMTLHASAYAGVTDPSEVNLRRPLDDLRELLPNSDMLVFISGSPPAFGEFYEAGLALLTDPLVLVASTLARGYPLPARSRGLLQLVDSALAGSDLNLNSVRNLSLLAAQAVSWMPQVPDIPFTTAGDFKDQEPRFGPLHRILAALEQQTSPDRPQQASIHVSDNTVETGRDSAPLSTAALTVWDAEKLPLTGPLPTTLPVWSLLVSNNRLRTRSFLQPAARILNVDQSTVTGNIIHNRPPPTATSAPTPWSFFLVPIKLPRTIGLFILVPAATAITGNVFLGQAALPERRDFLNLPWAQLNTIRFLF</sequence>
<evidence type="ECO:0000313" key="3">
    <source>
        <dbReference type="Proteomes" id="UP001207654"/>
    </source>
</evidence>
<name>A0ABT4ABU9_9BACT</name>
<feature type="transmembrane region" description="Helical" evidence="1">
    <location>
        <begin position="1006"/>
        <end position="1024"/>
    </location>
</feature>
<keyword evidence="3" id="KW-1185">Reference proteome</keyword>
<dbReference type="Gene3D" id="2.160.20.10">
    <property type="entry name" value="Single-stranded right-handed beta-helix, Pectin lyase-like"/>
    <property type="match status" value="1"/>
</dbReference>
<reference evidence="2 3" key="1">
    <citation type="submission" date="2022-11" db="EMBL/GenBank/DDBJ databases">
        <title>Minimal conservation of predation-associated metabolite biosynthetic gene clusters underscores biosynthetic potential of Myxococcota including descriptions for ten novel species: Archangium lansinium sp. nov., Myxococcus landrumus sp. nov., Nannocystis bai.</title>
        <authorList>
            <person name="Ahearne A."/>
            <person name="Stevens C."/>
            <person name="Phillips K."/>
        </authorList>
    </citation>
    <scope>NUCLEOTIDE SEQUENCE [LARGE SCALE GENOMIC DNA]</scope>
    <source>
        <strain evidence="2 3">MIWBW</strain>
    </source>
</reference>
<accession>A0ABT4ABU9</accession>
<dbReference type="InterPro" id="IPR045392">
    <property type="entry name" value="DUF6519"/>
</dbReference>
<keyword evidence="1" id="KW-0812">Transmembrane</keyword>
<dbReference type="EMBL" id="JAPNKA010000001">
    <property type="protein sequence ID" value="MCY1078709.1"/>
    <property type="molecule type" value="Genomic_DNA"/>
</dbReference>
<comment type="caution">
    <text evidence="2">The sequence shown here is derived from an EMBL/GenBank/DDBJ whole genome shotgun (WGS) entry which is preliminary data.</text>
</comment>
<dbReference type="Pfam" id="PF20129">
    <property type="entry name" value="DUF6519"/>
    <property type="match status" value="1"/>
</dbReference>
<dbReference type="InterPro" id="IPR012334">
    <property type="entry name" value="Pectin_lyas_fold"/>
</dbReference>
<organism evidence="2 3">
    <name type="scientific">Archangium lansingense</name>
    <dbReference type="NCBI Taxonomy" id="2995310"/>
    <lineage>
        <taxon>Bacteria</taxon>
        <taxon>Pseudomonadati</taxon>
        <taxon>Myxococcota</taxon>
        <taxon>Myxococcia</taxon>
        <taxon>Myxococcales</taxon>
        <taxon>Cystobacterineae</taxon>
        <taxon>Archangiaceae</taxon>
        <taxon>Archangium</taxon>
    </lineage>
</organism>
<dbReference type="Proteomes" id="UP001207654">
    <property type="component" value="Unassembled WGS sequence"/>
</dbReference>
<dbReference type="SUPFAM" id="SSF51126">
    <property type="entry name" value="Pectin lyase-like"/>
    <property type="match status" value="1"/>
</dbReference>
<protein>
    <submittedName>
        <fullName evidence="2">DUF6519 domain-containing protein</fullName>
    </submittedName>
</protein>
<evidence type="ECO:0000256" key="1">
    <source>
        <dbReference type="SAM" id="Phobius"/>
    </source>
</evidence>